<dbReference type="InterPro" id="IPR045851">
    <property type="entry name" value="AMP-bd_C_sf"/>
</dbReference>
<evidence type="ECO:0000256" key="2">
    <source>
        <dbReference type="ARBA" id="ARBA00022598"/>
    </source>
</evidence>
<evidence type="ECO:0000256" key="1">
    <source>
        <dbReference type="ARBA" id="ARBA00006432"/>
    </source>
</evidence>
<name>A0A1I0FMM5_9BACI</name>
<keyword evidence="4" id="KW-0067">ATP-binding</keyword>
<evidence type="ECO:0000256" key="4">
    <source>
        <dbReference type="ARBA" id="ARBA00022840"/>
    </source>
</evidence>
<keyword evidence="3" id="KW-0547">Nucleotide-binding</keyword>
<protein>
    <submittedName>
        <fullName evidence="5">Acetyl-CoA synthetase/medium-chain acyl-CoA synthetase</fullName>
    </submittedName>
</protein>
<dbReference type="PANTHER" id="PTHR43605">
    <property type="entry name" value="ACYL-COENZYME A SYNTHETASE"/>
    <property type="match status" value="1"/>
</dbReference>
<proteinExistence type="inferred from homology"/>
<dbReference type="PANTHER" id="PTHR43605:SF10">
    <property type="entry name" value="ACYL-COA SYNTHETASE MEDIUM CHAIN FAMILY MEMBER 3"/>
    <property type="match status" value="1"/>
</dbReference>
<dbReference type="Gene3D" id="3.30.300.30">
    <property type="match status" value="1"/>
</dbReference>
<evidence type="ECO:0000256" key="3">
    <source>
        <dbReference type="ARBA" id="ARBA00022741"/>
    </source>
</evidence>
<dbReference type="EMBL" id="FOHJ01000006">
    <property type="protein sequence ID" value="SET59634.1"/>
    <property type="molecule type" value="Genomic_DNA"/>
</dbReference>
<dbReference type="Gene3D" id="3.40.50.12780">
    <property type="entry name" value="N-terminal domain of ligase-like"/>
    <property type="match status" value="1"/>
</dbReference>
<dbReference type="SUPFAM" id="SSF56801">
    <property type="entry name" value="Acetyl-CoA synthetase-like"/>
    <property type="match status" value="1"/>
</dbReference>
<gene>
    <name evidence="5" type="ORF">SAMN05421676_10618</name>
</gene>
<dbReference type="GO" id="GO:0006637">
    <property type="term" value="P:acyl-CoA metabolic process"/>
    <property type="evidence" value="ECO:0007669"/>
    <property type="project" value="TreeGrafter"/>
</dbReference>
<dbReference type="GO" id="GO:0004321">
    <property type="term" value="F:fatty-acyl-CoA synthase activity"/>
    <property type="evidence" value="ECO:0007669"/>
    <property type="project" value="TreeGrafter"/>
</dbReference>
<evidence type="ECO:0000313" key="5">
    <source>
        <dbReference type="EMBL" id="SET59634.1"/>
    </source>
</evidence>
<keyword evidence="6" id="KW-1185">Reference proteome</keyword>
<dbReference type="GO" id="GO:0006633">
    <property type="term" value="P:fatty acid biosynthetic process"/>
    <property type="evidence" value="ECO:0007669"/>
    <property type="project" value="TreeGrafter"/>
</dbReference>
<dbReference type="GO" id="GO:0015645">
    <property type="term" value="F:fatty acid ligase activity"/>
    <property type="evidence" value="ECO:0007669"/>
    <property type="project" value="TreeGrafter"/>
</dbReference>
<comment type="similarity">
    <text evidence="1">Belongs to the ATP-dependent AMP-binding enzyme family.</text>
</comment>
<organism evidence="5 6">
    <name type="scientific">Salinibacillus kushneri</name>
    <dbReference type="NCBI Taxonomy" id="237682"/>
    <lineage>
        <taxon>Bacteria</taxon>
        <taxon>Bacillati</taxon>
        <taxon>Bacillota</taxon>
        <taxon>Bacilli</taxon>
        <taxon>Bacillales</taxon>
        <taxon>Bacillaceae</taxon>
        <taxon>Salinibacillus</taxon>
    </lineage>
</organism>
<dbReference type="InterPro" id="IPR042099">
    <property type="entry name" value="ANL_N_sf"/>
</dbReference>
<sequence length="74" mass="8289">MLGKWFLLGDLASQDKDGYFWFEGRTDDIISSASYRIGPFEVESSLVEHPAVLETAVLGSPIRLKEKLSKLLLC</sequence>
<dbReference type="STRING" id="237682.SAMN05421676_10618"/>
<accession>A0A1I0FMM5</accession>
<dbReference type="Proteomes" id="UP000199095">
    <property type="component" value="Unassembled WGS sequence"/>
</dbReference>
<dbReference type="GO" id="GO:0005524">
    <property type="term" value="F:ATP binding"/>
    <property type="evidence" value="ECO:0007669"/>
    <property type="project" value="UniProtKB-KW"/>
</dbReference>
<reference evidence="6" key="1">
    <citation type="submission" date="2016-10" db="EMBL/GenBank/DDBJ databases">
        <authorList>
            <person name="Varghese N."/>
            <person name="Submissions S."/>
        </authorList>
    </citation>
    <scope>NUCLEOTIDE SEQUENCE [LARGE SCALE GENOMIC DNA]</scope>
    <source>
        <strain evidence="6">CGMCC 1.3566</strain>
    </source>
</reference>
<dbReference type="InterPro" id="IPR051087">
    <property type="entry name" value="Mitochondrial_ACSM"/>
</dbReference>
<dbReference type="AlphaFoldDB" id="A0A1I0FMM5"/>
<keyword evidence="2" id="KW-0436">Ligase</keyword>
<evidence type="ECO:0000313" key="6">
    <source>
        <dbReference type="Proteomes" id="UP000199095"/>
    </source>
</evidence>